<feature type="transmembrane region" description="Helical" evidence="7">
    <location>
        <begin position="554"/>
        <end position="573"/>
    </location>
</feature>
<reference evidence="8" key="2">
    <citation type="submission" date="2020-10" db="EMBL/GenBank/DDBJ databases">
        <authorList>
            <person name="Scholz U."/>
            <person name="Mascher M."/>
            <person name="Fiebig A."/>
        </authorList>
    </citation>
    <scope>NUCLEOTIDE SEQUENCE [LARGE SCALE GENOMIC DNA]</scope>
    <source>
        <strain evidence="8">cv. Morex</strain>
    </source>
</reference>
<feature type="transmembrane region" description="Helical" evidence="7">
    <location>
        <begin position="198"/>
        <end position="218"/>
    </location>
</feature>
<name>A0A8I6WK13_HORVV</name>
<sequence>MGSNMISAGRISGFVEGQCVSDREKLLLSWTQRSHSLVVWLAYLYGRPLLLSFPRYCSCSYPRSHSRTYCSLPPTSSFSLAACCMCGMDAANPDLPKQEEQDHGNGISIEKMTGESPGDAVHNYRGWKAMPYVIGNETFEKLGTIGTLSNLLVYLTAVYHMKSVNAATLLNFFTGSCNLATVLGAFVSDTYVGRYTTLAAATIASFIGMVLLTLTAALHSLHPPACISKGQCESPIPSQLAVLLLSFFFLVIGAGGIRPCNLAFGADQFDPHTADGRRGMTSFFNWYYFTYTIAMMVSATVIIYLQSDVSWALGLAVPAVLMGLSCAVFFMGTRLYVRISPEGSPFTSFTQVVVAALRKRHLRPDRNTAELFDPPHRSKLVSKLAYTDQFTWLDKAAMETTEDVACSNGKTLVDPWRLCTMQQVEEVKCLARVIPVWSSGIVYFVVITQLGTYIVFQAAQTDRRISNSASFEIPQGSFVVFQMLALTLWIPVYDRLVVPALQRFTKREGGITQLERIGVGLVLSVVTMLVSAAVEHRRRRTAAMMSCFWLVPQQLLVGLSEAFTVVGLTEFYYRQFPENMKSVAGALFFLGVAVASFASGLMVTVVHRVTRRRDGRPDWLAQDLDEGRVDLFYLVTAAIAAANLVYFVACARWYRFKKSDGDVNAGNDAELDESSKKAASAAPV</sequence>
<dbReference type="EnsemblPlants" id="HORVU.MOREX.r3.2HG0101350.1">
    <property type="protein sequence ID" value="HORVU.MOREX.r3.2HG0101350.1"/>
    <property type="gene ID" value="HORVU.MOREX.r3.2HG0101350"/>
</dbReference>
<feature type="transmembrane region" description="Helical" evidence="7">
    <location>
        <begin position="630"/>
        <end position="649"/>
    </location>
</feature>
<evidence type="ECO:0000256" key="5">
    <source>
        <dbReference type="ARBA" id="ARBA00023136"/>
    </source>
</evidence>
<evidence type="ECO:0000256" key="7">
    <source>
        <dbReference type="SAM" id="Phobius"/>
    </source>
</evidence>
<comment type="subcellular location">
    <subcellularLocation>
        <location evidence="1">Membrane</location>
        <topology evidence="1">Multi-pass membrane protein</topology>
    </subcellularLocation>
</comment>
<feature type="region of interest" description="Disordered" evidence="6">
    <location>
        <begin position="663"/>
        <end position="684"/>
    </location>
</feature>
<dbReference type="Gene3D" id="1.20.1250.20">
    <property type="entry name" value="MFS general substrate transporter like domains"/>
    <property type="match status" value="1"/>
</dbReference>
<dbReference type="PANTHER" id="PTHR11654">
    <property type="entry name" value="OLIGOPEPTIDE TRANSPORTER-RELATED"/>
    <property type="match status" value="1"/>
</dbReference>
<accession>A0A8I6WK13</accession>
<feature type="transmembrane region" description="Helical" evidence="7">
    <location>
        <begin position="238"/>
        <end position="257"/>
    </location>
</feature>
<dbReference type="Gramene" id="HORVU.MOREX.r2.2HG0083570.1">
    <property type="protein sequence ID" value="HORVU.MOREX.r2.2HG0083570.1"/>
    <property type="gene ID" value="HORVU.MOREX.r2.2HG0083570"/>
</dbReference>
<protein>
    <submittedName>
        <fullName evidence="8">Uncharacterized protein</fullName>
    </submittedName>
</protein>
<dbReference type="Proteomes" id="UP000011116">
    <property type="component" value="Chromosome 2H"/>
</dbReference>
<feature type="transmembrane region" description="Helical" evidence="7">
    <location>
        <begin position="585"/>
        <end position="610"/>
    </location>
</feature>
<evidence type="ECO:0000256" key="2">
    <source>
        <dbReference type="ARBA" id="ARBA00005982"/>
    </source>
</evidence>
<evidence type="ECO:0000256" key="3">
    <source>
        <dbReference type="ARBA" id="ARBA00022692"/>
    </source>
</evidence>
<keyword evidence="9" id="KW-1185">Reference proteome</keyword>
<dbReference type="InterPro" id="IPR000109">
    <property type="entry name" value="POT_fam"/>
</dbReference>
<dbReference type="GO" id="GO:0005886">
    <property type="term" value="C:plasma membrane"/>
    <property type="evidence" value="ECO:0000318"/>
    <property type="project" value="GO_Central"/>
</dbReference>
<reference evidence="9" key="1">
    <citation type="journal article" date="2012" name="Nature">
        <title>A physical, genetic and functional sequence assembly of the barley genome.</title>
        <authorList>
            <consortium name="The International Barley Genome Sequencing Consortium"/>
            <person name="Mayer K.F."/>
            <person name="Waugh R."/>
            <person name="Brown J.W."/>
            <person name="Schulman A."/>
            <person name="Langridge P."/>
            <person name="Platzer M."/>
            <person name="Fincher G.B."/>
            <person name="Muehlbauer G.J."/>
            <person name="Sato K."/>
            <person name="Close T.J."/>
            <person name="Wise R.P."/>
            <person name="Stein N."/>
        </authorList>
    </citation>
    <scope>NUCLEOTIDE SEQUENCE [LARGE SCALE GENOMIC DNA]</scope>
    <source>
        <strain evidence="9">cv. Morex</strain>
    </source>
</reference>
<reference evidence="8" key="3">
    <citation type="submission" date="2022-01" db="UniProtKB">
        <authorList>
            <consortium name="EnsemblPlants"/>
        </authorList>
    </citation>
    <scope>IDENTIFICATION</scope>
    <source>
        <strain evidence="8">subsp. vulgare</strain>
    </source>
</reference>
<dbReference type="CDD" id="cd17416">
    <property type="entry name" value="MFS_NPF1_2"/>
    <property type="match status" value="1"/>
</dbReference>
<comment type="similarity">
    <text evidence="2">Belongs to the major facilitator superfamily. Proton-dependent oligopeptide transporter (POT/PTR) (TC 2.A.17) family.</text>
</comment>
<dbReference type="Gramene" id="HORVU.MOREX.r3.2HG0101350.1">
    <property type="protein sequence ID" value="HORVU.MOREX.r3.2HG0101350.1"/>
    <property type="gene ID" value="HORVU.MOREX.r3.2HG0101350"/>
</dbReference>
<feature type="transmembrane region" description="Helical" evidence="7">
    <location>
        <begin position="167"/>
        <end position="186"/>
    </location>
</feature>
<evidence type="ECO:0000256" key="6">
    <source>
        <dbReference type="SAM" id="MobiDB-lite"/>
    </source>
</evidence>
<evidence type="ECO:0000313" key="9">
    <source>
        <dbReference type="Proteomes" id="UP000011116"/>
    </source>
</evidence>
<gene>
    <name evidence="8" type="primary">LOC123429170</name>
</gene>
<dbReference type="GO" id="GO:0055085">
    <property type="term" value="P:transmembrane transport"/>
    <property type="evidence" value="ECO:0000318"/>
    <property type="project" value="GO_Central"/>
</dbReference>
<dbReference type="GO" id="GO:0022857">
    <property type="term" value="F:transmembrane transporter activity"/>
    <property type="evidence" value="ECO:0000318"/>
    <property type="project" value="GO_Central"/>
</dbReference>
<evidence type="ECO:0000313" key="8">
    <source>
        <dbReference type="EnsemblPlants" id="HORVU.MOREX.r3.2HG0101350.1"/>
    </source>
</evidence>
<evidence type="ECO:0000256" key="4">
    <source>
        <dbReference type="ARBA" id="ARBA00022989"/>
    </source>
</evidence>
<keyword evidence="3 7" id="KW-0812">Transmembrane</keyword>
<dbReference type="Pfam" id="PF00854">
    <property type="entry name" value="PTR2"/>
    <property type="match status" value="1"/>
</dbReference>
<dbReference type="InterPro" id="IPR036259">
    <property type="entry name" value="MFS_trans_sf"/>
</dbReference>
<dbReference type="SUPFAM" id="SSF103473">
    <property type="entry name" value="MFS general substrate transporter"/>
    <property type="match status" value="1"/>
</dbReference>
<dbReference type="SMR" id="A0A8I6WK13"/>
<organism evidence="8 9">
    <name type="scientific">Hordeum vulgare subsp. vulgare</name>
    <name type="common">Domesticated barley</name>
    <dbReference type="NCBI Taxonomy" id="112509"/>
    <lineage>
        <taxon>Eukaryota</taxon>
        <taxon>Viridiplantae</taxon>
        <taxon>Streptophyta</taxon>
        <taxon>Embryophyta</taxon>
        <taxon>Tracheophyta</taxon>
        <taxon>Spermatophyta</taxon>
        <taxon>Magnoliopsida</taxon>
        <taxon>Liliopsida</taxon>
        <taxon>Poales</taxon>
        <taxon>Poaceae</taxon>
        <taxon>BOP clade</taxon>
        <taxon>Pooideae</taxon>
        <taxon>Triticodae</taxon>
        <taxon>Triticeae</taxon>
        <taxon>Hordeinae</taxon>
        <taxon>Hordeum</taxon>
    </lineage>
</organism>
<keyword evidence="5 7" id="KW-0472">Membrane</keyword>
<feature type="transmembrane region" description="Helical" evidence="7">
    <location>
        <begin position="311"/>
        <end position="331"/>
    </location>
</feature>
<dbReference type="AlphaFoldDB" id="A0A8I6WK13"/>
<proteinExistence type="inferred from homology"/>
<evidence type="ECO:0000256" key="1">
    <source>
        <dbReference type="ARBA" id="ARBA00004141"/>
    </source>
</evidence>
<feature type="transmembrane region" description="Helical" evidence="7">
    <location>
        <begin position="436"/>
        <end position="456"/>
    </location>
</feature>
<keyword evidence="4 7" id="KW-1133">Transmembrane helix</keyword>
<feature type="transmembrane region" description="Helical" evidence="7">
    <location>
        <begin position="476"/>
        <end position="493"/>
    </location>
</feature>
<feature type="transmembrane region" description="Helical" evidence="7">
    <location>
        <begin position="286"/>
        <end position="305"/>
    </location>
</feature>